<name>A0AAU9DDB8_9LACO</name>
<dbReference type="AlphaFoldDB" id="A0AAU9DDB8"/>
<reference evidence="7 8" key="1">
    <citation type="journal article" date="2023" name="Microbiol. Spectr.">
        <title>Symbiosis of Carpenter Bees with Uncharacterized Lactic Acid Bacteria Showing NAD Auxotrophy.</title>
        <authorList>
            <person name="Kawasaki S."/>
            <person name="Ozawa K."/>
            <person name="Mori T."/>
            <person name="Yamamoto A."/>
            <person name="Ito M."/>
            <person name="Ohkuma M."/>
            <person name="Sakamoto M."/>
            <person name="Matsutani M."/>
        </authorList>
    </citation>
    <scope>NUCLEOTIDE SEQUENCE [LARGE SCALE GENOMIC DNA]</scope>
    <source>
        <strain evidence="7 8">KimC2</strain>
    </source>
</reference>
<dbReference type="GO" id="GO:0016805">
    <property type="term" value="F:dipeptidase activity"/>
    <property type="evidence" value="ECO:0007669"/>
    <property type="project" value="UniProtKB-KW"/>
</dbReference>
<gene>
    <name evidence="7" type="ORF">KIMC2_07080</name>
</gene>
<keyword evidence="5 6" id="KW-0224">Dipeptidase</keyword>
<evidence type="ECO:0000313" key="7">
    <source>
        <dbReference type="EMBL" id="BDR56146.1"/>
    </source>
</evidence>
<dbReference type="InterPro" id="IPR047804">
    <property type="entry name" value="C69_dipept_A-like"/>
</dbReference>
<organism evidence="7 8">
    <name type="scientific">Xylocopilactobacillus apis</name>
    <dbReference type="NCBI Taxonomy" id="2932183"/>
    <lineage>
        <taxon>Bacteria</taxon>
        <taxon>Bacillati</taxon>
        <taxon>Bacillota</taxon>
        <taxon>Bacilli</taxon>
        <taxon>Lactobacillales</taxon>
        <taxon>Lactobacillaceae</taxon>
        <taxon>Xylocopilactobacillus</taxon>
    </lineage>
</organism>
<dbReference type="EC" id="3.4.-.-" evidence="6"/>
<dbReference type="PANTHER" id="PTHR12994">
    <property type="entry name" value="SECERNIN"/>
    <property type="match status" value="1"/>
</dbReference>
<keyword evidence="8" id="KW-1185">Reference proteome</keyword>
<proteinExistence type="inferred from homology"/>
<comment type="similarity">
    <text evidence="2 6">Belongs to the peptidase C69 family.</text>
</comment>
<dbReference type="Gene3D" id="3.60.60.10">
    <property type="entry name" value="Penicillin V Acylase, Chain A"/>
    <property type="match status" value="1"/>
</dbReference>
<comment type="catalytic activity">
    <reaction evidence="1">
        <text>an L-aminoacyl-L-amino acid + H2O = 2 an L-alpha-amino acid</text>
        <dbReference type="Rhea" id="RHEA:48940"/>
        <dbReference type="ChEBI" id="CHEBI:15377"/>
        <dbReference type="ChEBI" id="CHEBI:59869"/>
        <dbReference type="ChEBI" id="CHEBI:77460"/>
        <dbReference type="EC" id="3.4.13.19"/>
    </reaction>
</comment>
<keyword evidence="3 6" id="KW-0645">Protease</keyword>
<evidence type="ECO:0000256" key="2">
    <source>
        <dbReference type="ARBA" id="ARBA00007225"/>
    </source>
</evidence>
<dbReference type="Proteomes" id="UP001321804">
    <property type="component" value="Chromosome"/>
</dbReference>
<evidence type="ECO:0000256" key="4">
    <source>
        <dbReference type="ARBA" id="ARBA00022801"/>
    </source>
</evidence>
<sequence length="476" mass="54565">MKIGSSCTSILVGKKASIDGSTMIARNDDTFHAVAPHKFIQHPAVHNEPGRVLKSWLNGFSAELPENSYRYPAVPNVDYKKLGYYEESGINEKNVAMSATESTYGNERVLAFDPLVKDGLDEDCIVNMTLPYVDSARGAVKYLGNLIKQYGSPAGNSVLFSDKDEVWYMEISSGHHWVAQRIPDDAYAICANQVSIQQVDFNDSDNFMWSEGIQEFVEKHHLNTDQEGFNYRHIFGTSNEKDRHYNTPRVWYGQRYFNPEIEQDPESSELPFICRTSKKISPDDIEYVLGSHYNETPFDPLSKGDDPRKYLYRPIGLNRTQNAHVLQIRNDVPEEVAAVMWLCLGYPTFTPFVPFFTNMNDTAPSYNDTKLDYCDQDAYWLYKSLSVLVESDYKNFIQMDRDYLTEARRTLRARVAEITNDALNSNLKGEDLTDYLTKENQKTVSEIEDTTRKFMGELYTKGITVSRLTFNMDKNL</sequence>
<evidence type="ECO:0000256" key="5">
    <source>
        <dbReference type="ARBA" id="ARBA00022997"/>
    </source>
</evidence>
<dbReference type="GO" id="GO:0006508">
    <property type="term" value="P:proteolysis"/>
    <property type="evidence" value="ECO:0007669"/>
    <property type="project" value="UniProtKB-KW"/>
</dbReference>
<dbReference type="KEGG" id="xak:KIMC2_07080"/>
<dbReference type="InterPro" id="IPR005322">
    <property type="entry name" value="Peptidase_C69"/>
</dbReference>
<evidence type="ECO:0000256" key="3">
    <source>
        <dbReference type="ARBA" id="ARBA00022670"/>
    </source>
</evidence>
<accession>A0AAU9DDB8</accession>
<dbReference type="EMBL" id="AP026801">
    <property type="protein sequence ID" value="BDR56146.1"/>
    <property type="molecule type" value="Genomic_DNA"/>
</dbReference>
<dbReference type="RefSeq" id="WP_317698016.1">
    <property type="nucleotide sequence ID" value="NZ_AP026801.1"/>
</dbReference>
<dbReference type="PANTHER" id="PTHR12994:SF17">
    <property type="entry name" value="LD30995P"/>
    <property type="match status" value="1"/>
</dbReference>
<evidence type="ECO:0000256" key="1">
    <source>
        <dbReference type="ARBA" id="ARBA00001670"/>
    </source>
</evidence>
<evidence type="ECO:0000256" key="6">
    <source>
        <dbReference type="RuleBase" id="RU364089"/>
    </source>
</evidence>
<protein>
    <recommendedName>
        <fullName evidence="6">Dipeptidase</fullName>
        <ecNumber evidence="6">3.4.-.-</ecNumber>
    </recommendedName>
</protein>
<dbReference type="NCBIfam" id="NF033678">
    <property type="entry name" value="C69_fam_dipept"/>
    <property type="match status" value="1"/>
</dbReference>
<dbReference type="Pfam" id="PF03577">
    <property type="entry name" value="Peptidase_C69"/>
    <property type="match status" value="1"/>
</dbReference>
<dbReference type="GO" id="GO:0070004">
    <property type="term" value="F:cysteine-type exopeptidase activity"/>
    <property type="evidence" value="ECO:0007669"/>
    <property type="project" value="InterPro"/>
</dbReference>
<keyword evidence="4 6" id="KW-0378">Hydrolase</keyword>
<evidence type="ECO:0000313" key="8">
    <source>
        <dbReference type="Proteomes" id="UP001321804"/>
    </source>
</evidence>